<evidence type="ECO:0000256" key="1">
    <source>
        <dbReference type="SAM" id="Phobius"/>
    </source>
</evidence>
<sequence>MSEVRDLTAKSIICLENKVEMALESHITELAQTRHWCSPHTQHFELTLRCNYMARIIRSKEIGRQVRCVITNLYIPSIIFPHISCMLSLLSTMYFFT</sequence>
<evidence type="ECO:0000313" key="2">
    <source>
        <dbReference type="EMBL" id="PRQ53369.1"/>
    </source>
</evidence>
<dbReference type="Proteomes" id="UP000238479">
    <property type="component" value="Chromosome 2"/>
</dbReference>
<dbReference type="Gramene" id="PRQ53369">
    <property type="protein sequence ID" value="PRQ53369"/>
    <property type="gene ID" value="RchiOBHm_Chr2g0165761"/>
</dbReference>
<name>A0A2P6S3W1_ROSCH</name>
<evidence type="ECO:0000313" key="3">
    <source>
        <dbReference type="Proteomes" id="UP000238479"/>
    </source>
</evidence>
<keyword evidence="1" id="KW-0812">Transmembrane</keyword>
<reference evidence="2 3" key="1">
    <citation type="journal article" date="2018" name="Nat. Genet.">
        <title>The Rosa genome provides new insights in the design of modern roses.</title>
        <authorList>
            <person name="Bendahmane M."/>
        </authorList>
    </citation>
    <scope>NUCLEOTIDE SEQUENCE [LARGE SCALE GENOMIC DNA]</scope>
    <source>
        <strain evidence="3">cv. Old Blush</strain>
    </source>
</reference>
<proteinExistence type="predicted"/>
<accession>A0A2P6S3W1</accession>
<keyword evidence="1" id="KW-0472">Membrane</keyword>
<comment type="caution">
    <text evidence="2">The sequence shown here is derived from an EMBL/GenBank/DDBJ whole genome shotgun (WGS) entry which is preliminary data.</text>
</comment>
<gene>
    <name evidence="2" type="ORF">RchiOBHm_Chr2g0165761</name>
</gene>
<dbReference type="EMBL" id="PDCK01000040">
    <property type="protein sequence ID" value="PRQ53369.1"/>
    <property type="molecule type" value="Genomic_DNA"/>
</dbReference>
<keyword evidence="1" id="KW-1133">Transmembrane helix</keyword>
<organism evidence="2 3">
    <name type="scientific">Rosa chinensis</name>
    <name type="common">China rose</name>
    <dbReference type="NCBI Taxonomy" id="74649"/>
    <lineage>
        <taxon>Eukaryota</taxon>
        <taxon>Viridiplantae</taxon>
        <taxon>Streptophyta</taxon>
        <taxon>Embryophyta</taxon>
        <taxon>Tracheophyta</taxon>
        <taxon>Spermatophyta</taxon>
        <taxon>Magnoliopsida</taxon>
        <taxon>eudicotyledons</taxon>
        <taxon>Gunneridae</taxon>
        <taxon>Pentapetalae</taxon>
        <taxon>rosids</taxon>
        <taxon>fabids</taxon>
        <taxon>Rosales</taxon>
        <taxon>Rosaceae</taxon>
        <taxon>Rosoideae</taxon>
        <taxon>Rosoideae incertae sedis</taxon>
        <taxon>Rosa</taxon>
    </lineage>
</organism>
<protein>
    <submittedName>
        <fullName evidence="2">Uncharacterized protein</fullName>
    </submittedName>
</protein>
<keyword evidence="3" id="KW-1185">Reference proteome</keyword>
<feature type="transmembrane region" description="Helical" evidence="1">
    <location>
        <begin position="73"/>
        <end position="96"/>
    </location>
</feature>
<dbReference type="AlphaFoldDB" id="A0A2P6S3W1"/>